<dbReference type="AlphaFoldDB" id="A0A100YVB5"/>
<dbReference type="RefSeq" id="WP_059054320.1">
    <property type="nucleotide sequence ID" value="NZ_LOJF01000009.1"/>
</dbReference>
<evidence type="ECO:0000313" key="3">
    <source>
        <dbReference type="Proteomes" id="UP000054078"/>
    </source>
</evidence>
<name>A0A100YVB5_TRASO</name>
<dbReference type="Proteomes" id="UP000054078">
    <property type="component" value="Unassembled WGS sequence"/>
</dbReference>
<keyword evidence="3" id="KW-1185">Reference proteome</keyword>
<proteinExistence type="predicted"/>
<accession>A0A100YVB5</accession>
<organism evidence="2 3">
    <name type="scientific">Tractidigestivibacter scatoligenes</name>
    <name type="common">Olsenella scatoligenes</name>
    <dbReference type="NCBI Taxonomy" id="1299998"/>
    <lineage>
        <taxon>Bacteria</taxon>
        <taxon>Bacillati</taxon>
        <taxon>Actinomycetota</taxon>
        <taxon>Coriobacteriia</taxon>
        <taxon>Coriobacteriales</taxon>
        <taxon>Atopobiaceae</taxon>
        <taxon>Tractidigestivibacter</taxon>
    </lineage>
</organism>
<keyword evidence="1" id="KW-0812">Transmembrane</keyword>
<feature type="transmembrane region" description="Helical" evidence="1">
    <location>
        <begin position="115"/>
        <end position="139"/>
    </location>
</feature>
<dbReference type="OrthoDB" id="7046at133925"/>
<dbReference type="STRING" id="1299998.AUL39_04925"/>
<feature type="transmembrane region" description="Helical" evidence="1">
    <location>
        <begin position="80"/>
        <end position="103"/>
    </location>
</feature>
<evidence type="ECO:0000313" key="2">
    <source>
        <dbReference type="EMBL" id="KUH58356.1"/>
    </source>
</evidence>
<comment type="caution">
    <text evidence="2">The sequence shown here is derived from an EMBL/GenBank/DDBJ whole genome shotgun (WGS) entry which is preliminary data.</text>
</comment>
<feature type="transmembrane region" description="Helical" evidence="1">
    <location>
        <begin position="151"/>
        <end position="177"/>
    </location>
</feature>
<keyword evidence="1" id="KW-1133">Transmembrane helix</keyword>
<keyword evidence="1" id="KW-0472">Membrane</keyword>
<evidence type="ECO:0000256" key="1">
    <source>
        <dbReference type="SAM" id="Phobius"/>
    </source>
</evidence>
<dbReference type="EMBL" id="LOJF01000009">
    <property type="protein sequence ID" value="KUH58356.1"/>
    <property type="molecule type" value="Genomic_DNA"/>
</dbReference>
<reference evidence="2 3" key="1">
    <citation type="submission" date="2015-12" db="EMBL/GenBank/DDBJ databases">
        <title>Draft Genome Sequence of Olsenella scatoligenes SK9K4T; a Producer of 3-Methylindole- (skatole) and 4-Methylphenol- (p-cresol) Isolated from Pig Feces.</title>
        <authorList>
            <person name="Li X."/>
            <person name="Borg B."/>
            <person name="Canibe N."/>
        </authorList>
    </citation>
    <scope>NUCLEOTIDE SEQUENCE [LARGE SCALE GENOMIC DNA]</scope>
    <source>
        <strain evidence="2 3">SK9K4</strain>
    </source>
</reference>
<feature type="transmembrane region" description="Helical" evidence="1">
    <location>
        <begin position="52"/>
        <end position="73"/>
    </location>
</feature>
<gene>
    <name evidence="2" type="ORF">AUL39_04925</name>
</gene>
<protein>
    <submittedName>
        <fullName evidence="2">Uncharacterized protein</fullName>
    </submittedName>
</protein>
<sequence>MDEEAAVYDLGSVDAAATSVVESMPTIQRSFCNLRQNHERTALVTVPLVLGALAWVPVVFAIAMMTVAVYVLLWSLILAAWAFVASGYVFGLSSIIAFILGATSGNWVAGAMDGGVSLALGGAAVLLTPIAIQVTSILYQTSIRFGRWVAHLVVGAIICGAGAAMALVSLIACGFAPDTVAPLPTVNAGFLGTISYPHLPQSLSFTR</sequence>